<dbReference type="Pfam" id="PF00412">
    <property type="entry name" value="LIM"/>
    <property type="match status" value="1"/>
</dbReference>
<evidence type="ECO:0000256" key="1">
    <source>
        <dbReference type="ARBA" id="ARBA00022723"/>
    </source>
</evidence>
<gene>
    <name evidence="7" type="primary">ORF160871</name>
</gene>
<reference evidence="7" key="1">
    <citation type="submission" date="2014-12" db="EMBL/GenBank/DDBJ databases">
        <title>Insight into the proteome of Arion vulgaris.</title>
        <authorList>
            <person name="Aradska J."/>
            <person name="Bulat T."/>
            <person name="Smidak R."/>
            <person name="Sarate P."/>
            <person name="Gangsoo J."/>
            <person name="Sialana F."/>
            <person name="Bilban M."/>
            <person name="Lubec G."/>
        </authorList>
    </citation>
    <scope>NUCLEOTIDE SEQUENCE</scope>
    <source>
        <tissue evidence="7">Skin</tissue>
    </source>
</reference>
<keyword evidence="3 5" id="KW-0862">Zinc</keyword>
<dbReference type="PANTHER" id="PTHR24206">
    <property type="entry name" value="OS06G0237300 PROTEIN"/>
    <property type="match status" value="1"/>
</dbReference>
<proteinExistence type="predicted"/>
<evidence type="ECO:0000259" key="6">
    <source>
        <dbReference type="PROSITE" id="PS50023"/>
    </source>
</evidence>
<sequence length="76" mass="8388">MPPKFGGGEKCGICEKSVYAQEKIEAGGLPFHKNCFKCSTCKMPLKLQNYAQAGKVLYCKNHYQSEVVAKNSQIVS</sequence>
<dbReference type="InterPro" id="IPR001781">
    <property type="entry name" value="Znf_LIM"/>
</dbReference>
<dbReference type="GO" id="GO:0046872">
    <property type="term" value="F:metal ion binding"/>
    <property type="evidence" value="ECO:0007669"/>
    <property type="project" value="UniProtKB-KW"/>
</dbReference>
<accession>A0A0B7B5W6</accession>
<dbReference type="PROSITE" id="PS50023">
    <property type="entry name" value="LIM_DOMAIN_2"/>
    <property type="match status" value="1"/>
</dbReference>
<dbReference type="EMBL" id="HACG01040831">
    <property type="protein sequence ID" value="CEK87696.1"/>
    <property type="molecule type" value="Transcribed_RNA"/>
</dbReference>
<organism evidence="7">
    <name type="scientific">Arion vulgaris</name>
    <dbReference type="NCBI Taxonomy" id="1028688"/>
    <lineage>
        <taxon>Eukaryota</taxon>
        <taxon>Metazoa</taxon>
        <taxon>Spiralia</taxon>
        <taxon>Lophotrochozoa</taxon>
        <taxon>Mollusca</taxon>
        <taxon>Gastropoda</taxon>
        <taxon>Heterobranchia</taxon>
        <taxon>Euthyneura</taxon>
        <taxon>Panpulmonata</taxon>
        <taxon>Eupulmonata</taxon>
        <taxon>Stylommatophora</taxon>
        <taxon>Helicina</taxon>
        <taxon>Arionoidea</taxon>
        <taxon>Arionidae</taxon>
        <taxon>Arion</taxon>
    </lineage>
</organism>
<keyword evidence="1 5" id="KW-0479">Metal-binding</keyword>
<dbReference type="AlphaFoldDB" id="A0A0B7B5W6"/>
<feature type="domain" description="LIM zinc-binding" evidence="6">
    <location>
        <begin position="9"/>
        <end position="69"/>
    </location>
</feature>
<evidence type="ECO:0000256" key="3">
    <source>
        <dbReference type="ARBA" id="ARBA00022833"/>
    </source>
</evidence>
<dbReference type="SMART" id="SM00132">
    <property type="entry name" value="LIM"/>
    <property type="match status" value="1"/>
</dbReference>
<dbReference type="CDD" id="cd09358">
    <property type="entry name" value="LIM_Mical_like"/>
    <property type="match status" value="1"/>
</dbReference>
<keyword evidence="2" id="KW-0677">Repeat</keyword>
<protein>
    <recommendedName>
        <fullName evidence="6">LIM zinc-binding domain-containing protein</fullName>
    </recommendedName>
</protein>
<name>A0A0B7B5W6_9EUPU</name>
<evidence type="ECO:0000256" key="4">
    <source>
        <dbReference type="ARBA" id="ARBA00023038"/>
    </source>
</evidence>
<keyword evidence="4 5" id="KW-0440">LIM domain</keyword>
<dbReference type="SUPFAM" id="SSF57716">
    <property type="entry name" value="Glucocorticoid receptor-like (DNA-binding domain)"/>
    <property type="match status" value="2"/>
</dbReference>
<evidence type="ECO:0000313" key="7">
    <source>
        <dbReference type="EMBL" id="CEK87696.1"/>
    </source>
</evidence>
<dbReference type="Gene3D" id="2.10.110.10">
    <property type="entry name" value="Cysteine Rich Protein"/>
    <property type="match status" value="1"/>
</dbReference>
<dbReference type="FunFam" id="2.10.110.10:FF:000001">
    <property type="entry name" value="Cysteine and glycine-rich protein 1"/>
    <property type="match status" value="1"/>
</dbReference>
<dbReference type="PROSITE" id="PS00478">
    <property type="entry name" value="LIM_DOMAIN_1"/>
    <property type="match status" value="1"/>
</dbReference>
<evidence type="ECO:0000256" key="2">
    <source>
        <dbReference type="ARBA" id="ARBA00022737"/>
    </source>
</evidence>
<evidence type="ECO:0000256" key="5">
    <source>
        <dbReference type="PROSITE-ProRule" id="PRU00125"/>
    </source>
</evidence>